<evidence type="ECO:0000259" key="3">
    <source>
        <dbReference type="PROSITE" id="PS50835"/>
    </source>
</evidence>
<feature type="domain" description="Ig-like" evidence="3">
    <location>
        <begin position="185"/>
        <end position="272"/>
    </location>
</feature>
<keyword evidence="2" id="KW-0472">Membrane</keyword>
<dbReference type="PANTHER" id="PTHR23411">
    <property type="entry name" value="TAPASIN"/>
    <property type="match status" value="1"/>
</dbReference>
<protein>
    <recommendedName>
        <fullName evidence="3">Ig-like domain-containing protein</fullName>
    </recommendedName>
</protein>
<comment type="caution">
    <text evidence="4">The sequence shown here is derived from an EMBL/GenBank/DDBJ whole genome shotgun (WGS) entry which is preliminary data.</text>
</comment>
<name>A0AAW0N7Z2_9GOBI</name>
<dbReference type="PROSITE" id="PS50835">
    <property type="entry name" value="IG_LIKE"/>
    <property type="match status" value="2"/>
</dbReference>
<reference evidence="5" key="1">
    <citation type="submission" date="2024-04" db="EMBL/GenBank/DDBJ databases">
        <title>Salinicola lusitanus LLJ914,a marine bacterium isolated from the Okinawa Trough.</title>
        <authorList>
            <person name="Li J."/>
        </authorList>
    </citation>
    <scope>NUCLEOTIDE SEQUENCE [LARGE SCALE GENOMIC DNA]</scope>
</reference>
<dbReference type="InterPro" id="IPR013106">
    <property type="entry name" value="Ig_V-set"/>
</dbReference>
<proteinExistence type="predicted"/>
<dbReference type="InterPro" id="IPR013783">
    <property type="entry name" value="Ig-like_fold"/>
</dbReference>
<dbReference type="InterPro" id="IPR036179">
    <property type="entry name" value="Ig-like_dom_sf"/>
</dbReference>
<dbReference type="Proteomes" id="UP001460270">
    <property type="component" value="Unassembled WGS sequence"/>
</dbReference>
<keyword evidence="5" id="KW-1185">Reference proteome</keyword>
<keyword evidence="1" id="KW-0393">Immunoglobulin domain</keyword>
<dbReference type="Pfam" id="PF07686">
    <property type="entry name" value="V-set"/>
    <property type="match status" value="1"/>
</dbReference>
<dbReference type="SMART" id="SM00406">
    <property type="entry name" value="IGv"/>
    <property type="match status" value="1"/>
</dbReference>
<dbReference type="InterPro" id="IPR003599">
    <property type="entry name" value="Ig_sub"/>
</dbReference>
<evidence type="ECO:0000313" key="5">
    <source>
        <dbReference type="Proteomes" id="UP001460270"/>
    </source>
</evidence>
<dbReference type="InterPro" id="IPR050380">
    <property type="entry name" value="Immune_Resp_Modulators"/>
</dbReference>
<feature type="transmembrane region" description="Helical" evidence="2">
    <location>
        <begin position="384"/>
        <end position="403"/>
    </location>
</feature>
<dbReference type="SMART" id="SM00407">
    <property type="entry name" value="IGc1"/>
    <property type="match status" value="1"/>
</dbReference>
<dbReference type="Pfam" id="PF07654">
    <property type="entry name" value="C1-set"/>
    <property type="match status" value="1"/>
</dbReference>
<dbReference type="InterPro" id="IPR007110">
    <property type="entry name" value="Ig-like_dom"/>
</dbReference>
<dbReference type="SMART" id="SM00409">
    <property type="entry name" value="IG"/>
    <property type="match status" value="1"/>
</dbReference>
<dbReference type="InterPro" id="IPR003597">
    <property type="entry name" value="Ig_C1-set"/>
</dbReference>
<evidence type="ECO:0000313" key="4">
    <source>
        <dbReference type="EMBL" id="KAK7886901.1"/>
    </source>
</evidence>
<keyword evidence="2" id="KW-1133">Transmembrane helix</keyword>
<accession>A0AAW0N7Z2</accession>
<organism evidence="4 5">
    <name type="scientific">Mugilogobius chulae</name>
    <name type="common">yellowstripe goby</name>
    <dbReference type="NCBI Taxonomy" id="88201"/>
    <lineage>
        <taxon>Eukaryota</taxon>
        <taxon>Metazoa</taxon>
        <taxon>Chordata</taxon>
        <taxon>Craniata</taxon>
        <taxon>Vertebrata</taxon>
        <taxon>Euteleostomi</taxon>
        <taxon>Actinopterygii</taxon>
        <taxon>Neopterygii</taxon>
        <taxon>Teleostei</taxon>
        <taxon>Neoteleostei</taxon>
        <taxon>Acanthomorphata</taxon>
        <taxon>Gobiaria</taxon>
        <taxon>Gobiiformes</taxon>
        <taxon>Gobioidei</taxon>
        <taxon>Gobiidae</taxon>
        <taxon>Gobionellinae</taxon>
        <taxon>Mugilogobius</taxon>
    </lineage>
</organism>
<dbReference type="SUPFAM" id="SSF48726">
    <property type="entry name" value="Immunoglobulin"/>
    <property type="match status" value="2"/>
</dbReference>
<dbReference type="EMBL" id="JBBPFD010000019">
    <property type="protein sequence ID" value="KAK7886901.1"/>
    <property type="molecule type" value="Genomic_DNA"/>
</dbReference>
<sequence>MLVYADGEADVADVVLSCVLVEDGAGHGGGMGGGGGFSRSPATLVLRDVPVGSNQSLETLTPFVPPTTPDPDLVIIEATVTSPDIPNSDVLLHADCNGLEVTCELSRFSPDESTKSPDQAFFMVSLNVEGVDFSTSLILRTKAAEQATQRQSRLGLPLSSSGTVESEVVMVVFSHLKSVIGVLREEVQLPCGFKQQDTPLAPDLNVVWRVQHRGTGPQIHAERSGASLSAEQVISEGNASLTLNNVQVNDEGTYICTVTIGSFHAQQVIQLNVIKLPEVSLSDDKLVLKSAKTLTCYSRKYYPLDAEFEWFSLGPEDSEPVAFPGKASMSGHRRHGDGTYSVSSQITVPPTFTPGTKITCVVSHPTLETPLYVSATVEIPPPDSYWWILGFLVVTVLFFLQVIK</sequence>
<gene>
    <name evidence="4" type="ORF">WMY93_026522</name>
</gene>
<evidence type="ECO:0000256" key="2">
    <source>
        <dbReference type="SAM" id="Phobius"/>
    </source>
</evidence>
<dbReference type="AlphaFoldDB" id="A0AAW0N7Z2"/>
<keyword evidence="2" id="KW-0812">Transmembrane</keyword>
<evidence type="ECO:0000256" key="1">
    <source>
        <dbReference type="ARBA" id="ARBA00023319"/>
    </source>
</evidence>
<dbReference type="Gene3D" id="2.60.40.10">
    <property type="entry name" value="Immunoglobulins"/>
    <property type="match status" value="3"/>
</dbReference>
<feature type="domain" description="Ig-like" evidence="3">
    <location>
        <begin position="277"/>
        <end position="378"/>
    </location>
</feature>